<proteinExistence type="predicted"/>
<name>A0ABU2Y3T5_9FLAO</name>
<protein>
    <submittedName>
        <fullName evidence="2">Uncharacterized protein</fullName>
    </submittedName>
</protein>
<evidence type="ECO:0000313" key="2">
    <source>
        <dbReference type="EMBL" id="MDT0552476.1"/>
    </source>
</evidence>
<feature type="transmembrane region" description="Helical" evidence="1">
    <location>
        <begin position="112"/>
        <end position="130"/>
    </location>
</feature>
<keyword evidence="1" id="KW-0812">Transmembrane</keyword>
<dbReference type="EMBL" id="JAVRHV010000001">
    <property type="protein sequence ID" value="MDT0552476.1"/>
    <property type="molecule type" value="Genomic_DNA"/>
</dbReference>
<keyword evidence="1" id="KW-1133">Transmembrane helix</keyword>
<organism evidence="2 3">
    <name type="scientific">Urechidicola vernalis</name>
    <dbReference type="NCBI Taxonomy" id="3075600"/>
    <lineage>
        <taxon>Bacteria</taxon>
        <taxon>Pseudomonadati</taxon>
        <taxon>Bacteroidota</taxon>
        <taxon>Flavobacteriia</taxon>
        <taxon>Flavobacteriales</taxon>
        <taxon>Flavobacteriaceae</taxon>
        <taxon>Urechidicola</taxon>
    </lineage>
</organism>
<feature type="transmembrane region" description="Helical" evidence="1">
    <location>
        <begin position="6"/>
        <end position="25"/>
    </location>
</feature>
<keyword evidence="1" id="KW-0472">Membrane</keyword>
<sequence>MVKKITTSTLISYAIPLIITLVIILDFSLPGKVYTEDAVKIEKELQRYYNAGGNFHYSYEVVTPERRFAVSETFANEVRGKSISYSVSLIFNQVNKHGLANSNKTNIHSFRIASGLVYPLFVIFILFIHYKYNKNWTTLLFVLQVILLADLFLVMN</sequence>
<dbReference type="Proteomes" id="UP001252186">
    <property type="component" value="Unassembled WGS sequence"/>
</dbReference>
<reference evidence="2 3" key="1">
    <citation type="submission" date="2023-09" db="EMBL/GenBank/DDBJ databases">
        <authorList>
            <person name="Rey-Velasco X."/>
        </authorList>
    </citation>
    <scope>NUCLEOTIDE SEQUENCE [LARGE SCALE GENOMIC DNA]</scope>
    <source>
        <strain evidence="2 3">P050</strain>
    </source>
</reference>
<dbReference type="RefSeq" id="WP_311592341.1">
    <property type="nucleotide sequence ID" value="NZ_JAVRHV010000001.1"/>
</dbReference>
<comment type="caution">
    <text evidence="2">The sequence shown here is derived from an EMBL/GenBank/DDBJ whole genome shotgun (WGS) entry which is preliminary data.</text>
</comment>
<keyword evidence="3" id="KW-1185">Reference proteome</keyword>
<accession>A0ABU2Y3T5</accession>
<evidence type="ECO:0000313" key="3">
    <source>
        <dbReference type="Proteomes" id="UP001252186"/>
    </source>
</evidence>
<feature type="transmembrane region" description="Helical" evidence="1">
    <location>
        <begin position="136"/>
        <end position="155"/>
    </location>
</feature>
<evidence type="ECO:0000256" key="1">
    <source>
        <dbReference type="SAM" id="Phobius"/>
    </source>
</evidence>
<gene>
    <name evidence="2" type="ORF">RM519_04400</name>
</gene>